<protein>
    <submittedName>
        <fullName evidence="3">Ribose 5-phosphate isomerase B</fullName>
        <ecNumber evidence="3">5.3.1.6</ecNumber>
    </submittedName>
</protein>
<sequence length="191" mass="20084">MADARDAEIRRLVREAVERVLGPEAPAAPPAPAPAAVPAPAAAQRVAIGADHGGFALKETLKRAIEDETDWTVHDCGTHSAEAVDYPDFAAAVAREVASGRCARGIVIDAAGIGSTMAANKIAGVRCALCHDDATVLNAREHNDANVLALGARVVNRGLATRMVRLFLATPFGGGRHERRVRKIMALERGE</sequence>
<dbReference type="Pfam" id="PF02502">
    <property type="entry name" value="LacAB_rpiB"/>
    <property type="match status" value="1"/>
</dbReference>
<dbReference type="Gene3D" id="3.40.1400.10">
    <property type="entry name" value="Sugar-phosphate isomerase, RpiB/LacA/LacB"/>
    <property type="match status" value="1"/>
</dbReference>
<name>A0A832I5N6_UNCEI</name>
<reference evidence="3" key="1">
    <citation type="journal article" date="2020" name="mSystems">
        <title>Genome- and Community-Level Interaction Insights into Carbon Utilization and Element Cycling Functions of Hydrothermarchaeota in Hydrothermal Sediment.</title>
        <authorList>
            <person name="Zhou Z."/>
            <person name="Liu Y."/>
            <person name="Xu W."/>
            <person name="Pan J."/>
            <person name="Luo Z.H."/>
            <person name="Li M."/>
        </authorList>
    </citation>
    <scope>NUCLEOTIDE SEQUENCE [LARGE SCALE GENOMIC DNA]</scope>
    <source>
        <strain evidence="3">SpSt-381</strain>
    </source>
</reference>
<dbReference type="NCBIfam" id="NF004051">
    <property type="entry name" value="PRK05571.1"/>
    <property type="match status" value="1"/>
</dbReference>
<dbReference type="SUPFAM" id="SSF89623">
    <property type="entry name" value="Ribose/Galactose isomerase RpiB/AlsB"/>
    <property type="match status" value="1"/>
</dbReference>
<dbReference type="InterPro" id="IPR004785">
    <property type="entry name" value="RpiB"/>
</dbReference>
<dbReference type="NCBIfam" id="TIGR00689">
    <property type="entry name" value="rpiB_lacA_lacB"/>
    <property type="match status" value="1"/>
</dbReference>
<dbReference type="PANTHER" id="PTHR30345:SF0">
    <property type="entry name" value="DNA DAMAGE-REPAIR_TOLERATION PROTEIN DRT102"/>
    <property type="match status" value="1"/>
</dbReference>
<accession>A0A832I5N6</accession>
<dbReference type="InterPro" id="IPR003500">
    <property type="entry name" value="RpiB_LacA_LacB"/>
</dbReference>
<evidence type="ECO:0000313" key="3">
    <source>
        <dbReference type="EMBL" id="HGZ44044.1"/>
    </source>
</evidence>
<dbReference type="NCBIfam" id="TIGR01120">
    <property type="entry name" value="rpiB"/>
    <property type="match status" value="1"/>
</dbReference>
<dbReference type="GO" id="GO:0004751">
    <property type="term" value="F:ribose-5-phosphate isomerase activity"/>
    <property type="evidence" value="ECO:0007669"/>
    <property type="project" value="UniProtKB-EC"/>
</dbReference>
<dbReference type="InterPro" id="IPR036569">
    <property type="entry name" value="RpiB_LacA_LacB_sf"/>
</dbReference>
<evidence type="ECO:0000256" key="1">
    <source>
        <dbReference type="ARBA" id="ARBA00008754"/>
    </source>
</evidence>
<dbReference type="EC" id="5.3.1.6" evidence="3"/>
<dbReference type="AlphaFoldDB" id="A0A832I5N6"/>
<dbReference type="PANTHER" id="PTHR30345">
    <property type="entry name" value="RIBOSE-5-PHOSPHATE ISOMERASE B"/>
    <property type="match status" value="1"/>
</dbReference>
<gene>
    <name evidence="3" type="primary">rpiB</name>
    <name evidence="3" type="ORF">ENR23_11610</name>
</gene>
<dbReference type="GO" id="GO:0005975">
    <property type="term" value="P:carbohydrate metabolic process"/>
    <property type="evidence" value="ECO:0007669"/>
    <property type="project" value="InterPro"/>
</dbReference>
<dbReference type="EMBL" id="DSQF01000022">
    <property type="protein sequence ID" value="HGZ44044.1"/>
    <property type="molecule type" value="Genomic_DNA"/>
</dbReference>
<proteinExistence type="inferred from homology"/>
<organism evidence="3">
    <name type="scientific">Eiseniibacteriota bacterium</name>
    <dbReference type="NCBI Taxonomy" id="2212470"/>
    <lineage>
        <taxon>Bacteria</taxon>
        <taxon>Candidatus Eiseniibacteriota</taxon>
    </lineage>
</organism>
<evidence type="ECO:0000256" key="2">
    <source>
        <dbReference type="ARBA" id="ARBA00023235"/>
    </source>
</evidence>
<comment type="caution">
    <text evidence="3">The sequence shown here is derived from an EMBL/GenBank/DDBJ whole genome shotgun (WGS) entry which is preliminary data.</text>
</comment>
<comment type="similarity">
    <text evidence="1">Belongs to the LacAB/RpiB family.</text>
</comment>
<keyword evidence="2 3" id="KW-0413">Isomerase</keyword>